<accession>A0A942SUW7</accession>
<feature type="transmembrane region" description="Helical" evidence="1">
    <location>
        <begin position="115"/>
        <end position="140"/>
    </location>
</feature>
<gene>
    <name evidence="3" type="ORF">KHB02_001490</name>
    <name evidence="2" type="ORF">KHB02_04295</name>
</gene>
<dbReference type="EMBL" id="JAGYPE020000001">
    <property type="protein sequence ID" value="MCH6264199.1"/>
    <property type="molecule type" value="Genomic_DNA"/>
</dbReference>
<name>A0A942SUW7_9BACI</name>
<evidence type="ECO:0000256" key="1">
    <source>
        <dbReference type="SAM" id="Phobius"/>
    </source>
</evidence>
<dbReference type="AlphaFoldDB" id="A0A942SUW7"/>
<dbReference type="Proteomes" id="UP000677265">
    <property type="component" value="Unassembled WGS sequence"/>
</dbReference>
<dbReference type="GO" id="GO:0005886">
    <property type="term" value="C:plasma membrane"/>
    <property type="evidence" value="ECO:0007669"/>
    <property type="project" value="UniProtKB-SubCell"/>
</dbReference>
<feature type="transmembrane region" description="Helical" evidence="1">
    <location>
        <begin position="160"/>
        <end position="176"/>
    </location>
</feature>
<evidence type="ECO:0000313" key="3">
    <source>
        <dbReference type="EMBL" id="MCH6264199.1"/>
    </source>
</evidence>
<keyword evidence="1" id="KW-1133">Transmembrane helix</keyword>
<keyword evidence="1" id="KW-0812">Transmembrane</keyword>
<sequence length="252" mass="28158">MKTWFVLFRKEWLEMSRNYKVIWIPLVFMLFGLMQPVSSYYMPEIMNNASNLPKGTVIKIPLPSSGEVLAQTLGQFNQMGVLILVLAFMGIVAAERRSGVMKTILVKPVRFASYITAKWVSALLLSAGSIILGMLSAWYYTELLIDDFPFINLVKGTGLYFIWILFLLTFTVFLSSRLKSSGLAAAFALVFSILLSLLTSLLDKWMEWSPAQLTNAASSLLTAGKVEGPFLLPLGITFALVLLFLYLASVRK</sequence>
<keyword evidence="1" id="KW-0472">Membrane</keyword>
<feature type="transmembrane region" description="Helical" evidence="1">
    <location>
        <begin position="183"/>
        <end position="202"/>
    </location>
</feature>
<protein>
    <submittedName>
        <fullName evidence="2 3">ABC transporter permease</fullName>
    </submittedName>
</protein>
<dbReference type="RefSeq" id="WP_213140576.1">
    <property type="nucleotide sequence ID" value="NZ_JAGYPE020000001.1"/>
</dbReference>
<dbReference type="GO" id="GO:0140359">
    <property type="term" value="F:ABC-type transporter activity"/>
    <property type="evidence" value="ECO:0007669"/>
    <property type="project" value="InterPro"/>
</dbReference>
<keyword evidence="4" id="KW-1185">Reference proteome</keyword>
<feature type="transmembrane region" description="Helical" evidence="1">
    <location>
        <begin position="76"/>
        <end position="94"/>
    </location>
</feature>
<organism evidence="2">
    <name type="scientific">Neobacillus citreus</name>
    <dbReference type="NCBI Taxonomy" id="2833578"/>
    <lineage>
        <taxon>Bacteria</taxon>
        <taxon>Bacillati</taxon>
        <taxon>Bacillota</taxon>
        <taxon>Bacilli</taxon>
        <taxon>Bacillales</taxon>
        <taxon>Bacillaceae</taxon>
        <taxon>Neobacillus</taxon>
    </lineage>
</organism>
<feature type="transmembrane region" description="Helical" evidence="1">
    <location>
        <begin position="21"/>
        <end position="42"/>
    </location>
</feature>
<feature type="transmembrane region" description="Helical" evidence="1">
    <location>
        <begin position="230"/>
        <end position="248"/>
    </location>
</feature>
<dbReference type="Pfam" id="PF12679">
    <property type="entry name" value="ABC2_membrane_2"/>
    <property type="match status" value="1"/>
</dbReference>
<evidence type="ECO:0000313" key="4">
    <source>
        <dbReference type="Proteomes" id="UP000677265"/>
    </source>
</evidence>
<proteinExistence type="predicted"/>
<comment type="caution">
    <text evidence="2">The sequence shown here is derived from an EMBL/GenBank/DDBJ whole genome shotgun (WGS) entry which is preliminary data.</text>
</comment>
<evidence type="ECO:0000313" key="2">
    <source>
        <dbReference type="EMBL" id="MBS4180612.1"/>
    </source>
</evidence>
<dbReference type="EMBL" id="JAGYPE010000001">
    <property type="protein sequence ID" value="MBS4180612.1"/>
    <property type="molecule type" value="Genomic_DNA"/>
</dbReference>
<reference evidence="2" key="1">
    <citation type="submission" date="2021-05" db="EMBL/GenBank/DDBJ databases">
        <title>Novel Bacillus species.</title>
        <authorList>
            <person name="Liu G."/>
        </authorList>
    </citation>
    <scope>NUCLEOTIDE SEQUENCE</scope>
    <source>
        <strain evidence="2 4">FJAT-50051</strain>
    </source>
</reference>